<evidence type="ECO:0000313" key="2">
    <source>
        <dbReference type="Proteomes" id="UP000000851"/>
    </source>
</evidence>
<evidence type="ECO:0000313" key="1">
    <source>
        <dbReference type="EMBL" id="ACU77041.1"/>
    </source>
</evidence>
<dbReference type="Proteomes" id="UP000000851">
    <property type="component" value="Chromosome"/>
</dbReference>
<dbReference type="RefSeq" id="WP_015796766.1">
    <property type="nucleotide sequence ID" value="NC_013131.1"/>
</dbReference>
<organism evidence="1 2">
    <name type="scientific">Catenulispora acidiphila (strain DSM 44928 / JCM 14897 / NBRC 102108 / NRRL B-24433 / ID139908)</name>
    <dbReference type="NCBI Taxonomy" id="479433"/>
    <lineage>
        <taxon>Bacteria</taxon>
        <taxon>Bacillati</taxon>
        <taxon>Actinomycetota</taxon>
        <taxon>Actinomycetes</taxon>
        <taxon>Catenulisporales</taxon>
        <taxon>Catenulisporaceae</taxon>
        <taxon>Catenulispora</taxon>
    </lineage>
</organism>
<dbReference type="KEGG" id="cai:Caci_8218"/>
<sequence length="428" mass="44184">MTENSDLLVHDMIGRLFEEPEPMHRTDLADGAIAQGMAVTRRRGFAVAGATLSVLAVVAGATALAGGGTASGGGDWSIATGTGNISPQAYEDSAPTYSDRQREIAAELPGTIGPLLPQGVKVVPDRMSAGGDTSMLTGDYGQGVEVSSGGKNFAVRFDPTDATGYADAFARVSATPVAVAGGVIRVAVVPQGTESSFANGFTAWYEFKPTDAVKAPFRFYIYGDGQNTPIDATAFQKMIEAPGFGKLQHLLDPSVPASSAAVRLRYSIEAKINTEAKTILPAGFRLKLSPGAPGALELVGPDGVDTLEWFAIAGAHDQISCPAGSLCYTAHSGAQFKQVGPDGKARLGAYAGWTGTSKDSSIVLNVFGKPETGTSVEPAQLGKPVETAPQGSGLTPQQARAIIQAPGASKVITDVQRLVSMADLQQPS</sequence>
<reference evidence="1 2" key="1">
    <citation type="journal article" date="2009" name="Stand. Genomic Sci.">
        <title>Complete genome sequence of Catenulispora acidiphila type strain (ID 139908).</title>
        <authorList>
            <person name="Copeland A."/>
            <person name="Lapidus A."/>
            <person name="Glavina Del Rio T."/>
            <person name="Nolan M."/>
            <person name="Lucas S."/>
            <person name="Chen F."/>
            <person name="Tice H."/>
            <person name="Cheng J.F."/>
            <person name="Bruce D."/>
            <person name="Goodwin L."/>
            <person name="Pitluck S."/>
            <person name="Mikhailova N."/>
            <person name="Pati A."/>
            <person name="Ivanova N."/>
            <person name="Mavromatis K."/>
            <person name="Chen A."/>
            <person name="Palaniappan K."/>
            <person name="Chain P."/>
            <person name="Land M."/>
            <person name="Hauser L."/>
            <person name="Chang Y.J."/>
            <person name="Jeffries C.D."/>
            <person name="Chertkov O."/>
            <person name="Brettin T."/>
            <person name="Detter J.C."/>
            <person name="Han C."/>
            <person name="Ali Z."/>
            <person name="Tindall B.J."/>
            <person name="Goker M."/>
            <person name="Bristow J."/>
            <person name="Eisen J.A."/>
            <person name="Markowitz V."/>
            <person name="Hugenholtz P."/>
            <person name="Kyrpides N.C."/>
            <person name="Klenk H.P."/>
        </authorList>
    </citation>
    <scope>NUCLEOTIDE SEQUENCE [LARGE SCALE GENOMIC DNA]</scope>
    <source>
        <strain evidence="2">DSM 44928 / JCM 14897 / NBRC 102108 / NRRL B-24433 / ID139908</strain>
    </source>
</reference>
<protein>
    <submittedName>
        <fullName evidence="1">Uncharacterized protein</fullName>
    </submittedName>
</protein>
<dbReference type="EMBL" id="CP001700">
    <property type="protein sequence ID" value="ACU77041.1"/>
    <property type="molecule type" value="Genomic_DNA"/>
</dbReference>
<dbReference type="HOGENOM" id="CLU_640466_0_0_11"/>
<keyword evidence="2" id="KW-1185">Reference proteome</keyword>
<gene>
    <name evidence="1" type="ordered locus">Caci_8218</name>
</gene>
<dbReference type="AlphaFoldDB" id="C7QIZ1"/>
<name>C7QIZ1_CATAD</name>
<proteinExistence type="predicted"/>
<dbReference type="InParanoid" id="C7QIZ1"/>
<accession>C7QIZ1</accession>
<dbReference type="STRING" id="479433.Caci_8218"/>